<keyword evidence="1 6" id="KW-0597">Phosphoprotein</keyword>
<keyword evidence="4 7" id="KW-0238">DNA-binding</keyword>
<dbReference type="Gene3D" id="1.10.10.10">
    <property type="entry name" value="Winged helix-like DNA-binding domain superfamily/Winged helix DNA-binding domain"/>
    <property type="match status" value="1"/>
</dbReference>
<keyword evidence="11" id="KW-1185">Reference proteome</keyword>
<evidence type="ECO:0000313" key="10">
    <source>
        <dbReference type="EMBL" id="MDX5984261.1"/>
    </source>
</evidence>
<dbReference type="InterPro" id="IPR039420">
    <property type="entry name" value="WalR-like"/>
</dbReference>
<reference evidence="10 11" key="1">
    <citation type="submission" date="2023-11" db="EMBL/GenBank/DDBJ databases">
        <title>MicrobeMod: A computational toolkit for identifying prokaryotic methylation and restriction-modification with nanopore sequencing.</title>
        <authorList>
            <person name="Crits-Christoph A."/>
            <person name="Kang S.C."/>
            <person name="Lee H."/>
            <person name="Ostrov N."/>
        </authorList>
    </citation>
    <scope>NUCLEOTIDE SEQUENCE [LARGE SCALE GENOMIC DNA]</scope>
    <source>
        <strain evidence="10 11">ATCC 14820</strain>
    </source>
</reference>
<dbReference type="SMART" id="SM00862">
    <property type="entry name" value="Trans_reg_C"/>
    <property type="match status" value="1"/>
</dbReference>
<dbReference type="PROSITE" id="PS50110">
    <property type="entry name" value="RESPONSE_REGULATORY"/>
    <property type="match status" value="1"/>
</dbReference>
<dbReference type="Gene3D" id="3.40.50.2300">
    <property type="match status" value="1"/>
</dbReference>
<evidence type="ECO:0000256" key="1">
    <source>
        <dbReference type="ARBA" id="ARBA00022553"/>
    </source>
</evidence>
<evidence type="ECO:0000256" key="6">
    <source>
        <dbReference type="PROSITE-ProRule" id="PRU00169"/>
    </source>
</evidence>
<evidence type="ECO:0000256" key="3">
    <source>
        <dbReference type="ARBA" id="ARBA00023015"/>
    </source>
</evidence>
<dbReference type="InterPro" id="IPR001867">
    <property type="entry name" value="OmpR/PhoB-type_DNA-bd"/>
</dbReference>
<dbReference type="Pfam" id="PF00072">
    <property type="entry name" value="Response_reg"/>
    <property type="match status" value="1"/>
</dbReference>
<name>A0ABU4PJA2_9SPHN</name>
<dbReference type="PANTHER" id="PTHR48111:SF4">
    <property type="entry name" value="DNA-BINDING DUAL TRANSCRIPTIONAL REGULATOR OMPR"/>
    <property type="match status" value="1"/>
</dbReference>
<dbReference type="SUPFAM" id="SSF52172">
    <property type="entry name" value="CheY-like"/>
    <property type="match status" value="1"/>
</dbReference>
<dbReference type="InterPro" id="IPR011006">
    <property type="entry name" value="CheY-like_superfamily"/>
</dbReference>
<organism evidence="10 11">
    <name type="scientific">Sphingomonas echinoides</name>
    <dbReference type="NCBI Taxonomy" id="59803"/>
    <lineage>
        <taxon>Bacteria</taxon>
        <taxon>Pseudomonadati</taxon>
        <taxon>Pseudomonadota</taxon>
        <taxon>Alphaproteobacteria</taxon>
        <taxon>Sphingomonadales</taxon>
        <taxon>Sphingomonadaceae</taxon>
        <taxon>Sphingomonas</taxon>
    </lineage>
</organism>
<evidence type="ECO:0000259" key="8">
    <source>
        <dbReference type="PROSITE" id="PS50110"/>
    </source>
</evidence>
<dbReference type="SUPFAM" id="SSF46894">
    <property type="entry name" value="C-terminal effector domain of the bipartite response regulators"/>
    <property type="match status" value="1"/>
</dbReference>
<dbReference type="InterPro" id="IPR016032">
    <property type="entry name" value="Sig_transdc_resp-reg_C-effctor"/>
</dbReference>
<protein>
    <submittedName>
        <fullName evidence="10">Response regulator transcription factor</fullName>
    </submittedName>
</protein>
<evidence type="ECO:0000256" key="4">
    <source>
        <dbReference type="ARBA" id="ARBA00023125"/>
    </source>
</evidence>
<gene>
    <name evidence="10" type="ORF">SIL82_08300</name>
</gene>
<dbReference type="EMBL" id="JAWXXV010000001">
    <property type="protein sequence ID" value="MDX5984261.1"/>
    <property type="molecule type" value="Genomic_DNA"/>
</dbReference>
<evidence type="ECO:0000256" key="5">
    <source>
        <dbReference type="ARBA" id="ARBA00023163"/>
    </source>
</evidence>
<dbReference type="SMART" id="SM00448">
    <property type="entry name" value="REC"/>
    <property type="match status" value="1"/>
</dbReference>
<accession>A0ABU4PJA2</accession>
<dbReference type="CDD" id="cd00383">
    <property type="entry name" value="trans_reg_C"/>
    <property type="match status" value="1"/>
</dbReference>
<evidence type="ECO:0000259" key="9">
    <source>
        <dbReference type="PROSITE" id="PS51755"/>
    </source>
</evidence>
<evidence type="ECO:0000313" key="11">
    <source>
        <dbReference type="Proteomes" id="UP001279660"/>
    </source>
</evidence>
<dbReference type="Proteomes" id="UP001279660">
    <property type="component" value="Unassembled WGS sequence"/>
</dbReference>
<dbReference type="RefSeq" id="WP_010403599.1">
    <property type="nucleotide sequence ID" value="NZ_JAWXXV010000001.1"/>
</dbReference>
<feature type="domain" description="Response regulatory" evidence="8">
    <location>
        <begin position="6"/>
        <end position="119"/>
    </location>
</feature>
<sequence length="237" mass="26233">MTTAPTIVLVEDDPALRTLTTRALQEHGYTVRPAASAPEMWLAMEAGPVDLVLLDIMLPGTDGIELCRRLRQKSNVPIIFISARASETDRVVGLELGADDYLAKPFGTRELTARIRAVLRRIDAAREMPDREDGIRRFDGWTVSLPRRELQAPSGAVVDLTGAEFDLLVSLLDHAGRVIARERLIELSRTRMGDSTDRSVDVLVSRLRRKLTTEGSAPPIVTVRGVGYMFNTTVERS</sequence>
<dbReference type="PROSITE" id="PS51755">
    <property type="entry name" value="OMPR_PHOB"/>
    <property type="match status" value="1"/>
</dbReference>
<keyword evidence="5" id="KW-0804">Transcription</keyword>
<feature type="modified residue" description="4-aspartylphosphate" evidence="6">
    <location>
        <position position="55"/>
    </location>
</feature>
<dbReference type="PANTHER" id="PTHR48111">
    <property type="entry name" value="REGULATOR OF RPOS"/>
    <property type="match status" value="1"/>
</dbReference>
<comment type="caution">
    <text evidence="10">The sequence shown here is derived from an EMBL/GenBank/DDBJ whole genome shotgun (WGS) entry which is preliminary data.</text>
</comment>
<feature type="DNA-binding region" description="OmpR/PhoB-type" evidence="7">
    <location>
        <begin position="133"/>
        <end position="232"/>
    </location>
</feature>
<evidence type="ECO:0000256" key="7">
    <source>
        <dbReference type="PROSITE-ProRule" id="PRU01091"/>
    </source>
</evidence>
<keyword evidence="3" id="KW-0805">Transcription regulation</keyword>
<dbReference type="InterPro" id="IPR001789">
    <property type="entry name" value="Sig_transdc_resp-reg_receiver"/>
</dbReference>
<proteinExistence type="predicted"/>
<dbReference type="CDD" id="cd17574">
    <property type="entry name" value="REC_OmpR"/>
    <property type="match status" value="1"/>
</dbReference>
<evidence type="ECO:0000256" key="2">
    <source>
        <dbReference type="ARBA" id="ARBA00023012"/>
    </source>
</evidence>
<dbReference type="Pfam" id="PF00486">
    <property type="entry name" value="Trans_reg_C"/>
    <property type="match status" value="1"/>
</dbReference>
<dbReference type="Gene3D" id="6.10.250.690">
    <property type="match status" value="1"/>
</dbReference>
<keyword evidence="2" id="KW-0902">Two-component regulatory system</keyword>
<dbReference type="InterPro" id="IPR036388">
    <property type="entry name" value="WH-like_DNA-bd_sf"/>
</dbReference>
<feature type="domain" description="OmpR/PhoB-type" evidence="9">
    <location>
        <begin position="133"/>
        <end position="232"/>
    </location>
</feature>